<dbReference type="Proteomes" id="UP001501578">
    <property type="component" value="Unassembled WGS sequence"/>
</dbReference>
<dbReference type="InterPro" id="IPR002173">
    <property type="entry name" value="Carboh/pur_kinase_PfkB_CS"/>
</dbReference>
<dbReference type="SUPFAM" id="SSF53613">
    <property type="entry name" value="Ribokinase-like"/>
    <property type="match status" value="1"/>
</dbReference>
<organism evidence="5 6">
    <name type="scientific">Nonomuraea longicatena</name>
    <dbReference type="NCBI Taxonomy" id="83682"/>
    <lineage>
        <taxon>Bacteria</taxon>
        <taxon>Bacillati</taxon>
        <taxon>Actinomycetota</taxon>
        <taxon>Actinomycetes</taxon>
        <taxon>Streptosporangiales</taxon>
        <taxon>Streptosporangiaceae</taxon>
        <taxon>Nonomuraea</taxon>
    </lineage>
</organism>
<comment type="caution">
    <text evidence="5">The sequence shown here is derived from an EMBL/GenBank/DDBJ whole genome shotgun (WGS) entry which is preliminary data.</text>
</comment>
<keyword evidence="6" id="KW-1185">Reference proteome</keyword>
<accession>A0ABP3Z4G1</accession>
<dbReference type="Pfam" id="PF00294">
    <property type="entry name" value="PfkB"/>
    <property type="match status" value="1"/>
</dbReference>
<evidence type="ECO:0000256" key="3">
    <source>
        <dbReference type="ARBA" id="ARBA00022777"/>
    </source>
</evidence>
<dbReference type="InterPro" id="IPR052700">
    <property type="entry name" value="Carb_kinase_PfkB-like"/>
</dbReference>
<dbReference type="Gene3D" id="3.40.1190.20">
    <property type="match status" value="1"/>
</dbReference>
<dbReference type="CDD" id="cd01166">
    <property type="entry name" value="KdgK"/>
    <property type="match status" value="1"/>
</dbReference>
<dbReference type="PANTHER" id="PTHR43320:SF1">
    <property type="entry name" value="OS01G0105900 PROTEIN"/>
    <property type="match status" value="1"/>
</dbReference>
<dbReference type="PROSITE" id="PS00584">
    <property type="entry name" value="PFKB_KINASES_2"/>
    <property type="match status" value="1"/>
</dbReference>
<evidence type="ECO:0000259" key="4">
    <source>
        <dbReference type="Pfam" id="PF00294"/>
    </source>
</evidence>
<keyword evidence="3 5" id="KW-0418">Kinase</keyword>
<gene>
    <name evidence="5" type="ORF">GCM10009560_05800</name>
</gene>
<dbReference type="GO" id="GO:0016301">
    <property type="term" value="F:kinase activity"/>
    <property type="evidence" value="ECO:0007669"/>
    <property type="project" value="UniProtKB-KW"/>
</dbReference>
<protein>
    <submittedName>
        <fullName evidence="5">PfkB family carbohydrate kinase</fullName>
    </submittedName>
</protein>
<dbReference type="PANTHER" id="PTHR43320">
    <property type="entry name" value="SUGAR KINASE"/>
    <property type="match status" value="1"/>
</dbReference>
<evidence type="ECO:0000313" key="6">
    <source>
        <dbReference type="Proteomes" id="UP001501578"/>
    </source>
</evidence>
<feature type="domain" description="Carbohydrate kinase PfkB" evidence="4">
    <location>
        <begin position="5"/>
        <end position="290"/>
    </location>
</feature>
<dbReference type="InterPro" id="IPR029056">
    <property type="entry name" value="Ribokinase-like"/>
</dbReference>
<reference evidence="6" key="1">
    <citation type="journal article" date="2019" name="Int. J. Syst. Evol. Microbiol.">
        <title>The Global Catalogue of Microorganisms (GCM) 10K type strain sequencing project: providing services to taxonomists for standard genome sequencing and annotation.</title>
        <authorList>
            <consortium name="The Broad Institute Genomics Platform"/>
            <consortium name="The Broad Institute Genome Sequencing Center for Infectious Disease"/>
            <person name="Wu L."/>
            <person name="Ma J."/>
        </authorList>
    </citation>
    <scope>NUCLEOTIDE SEQUENCE [LARGE SCALE GENOMIC DNA]</scope>
    <source>
        <strain evidence="6">JCM 11136</strain>
    </source>
</reference>
<evidence type="ECO:0000313" key="5">
    <source>
        <dbReference type="EMBL" id="GAA0913528.1"/>
    </source>
</evidence>
<keyword evidence="2" id="KW-0808">Transferase</keyword>
<dbReference type="EMBL" id="BAAAHQ010000001">
    <property type="protein sequence ID" value="GAA0913528.1"/>
    <property type="molecule type" value="Genomic_DNA"/>
</dbReference>
<dbReference type="RefSeq" id="WP_343948064.1">
    <property type="nucleotide sequence ID" value="NZ_BAAAHQ010000001.1"/>
</dbReference>
<name>A0ABP3Z4G1_9ACTN</name>
<proteinExistence type="inferred from homology"/>
<evidence type="ECO:0000256" key="2">
    <source>
        <dbReference type="ARBA" id="ARBA00022679"/>
    </source>
</evidence>
<sequence>MAPGLLVIGDVVTDVVAVHSAPVASGTDTEAEIVLRPGGSGANTAAWAAHLGADVTLLARVGFDSGEWHTSELVKSGVRPLLRVDQERPTAVVIAMVDPTGERSMLTNRGAGGRISPDDWSPDLLDGIGRLHLSAYTMFAEPGLRLVRRAMADAVARGVAVSVDPASTGPLRSFGVERFLAETAPADLVIPNLDEALVLTGAPTPEQAAELLSERYGTAVVKLGGGGALAAVGGAVTARAQAVPTRAVDSTGAGDAFAAGFLSARLSGAGDRAALEAGCRAGAECVALVGGRPRYGLELNRLYPIHTD</sequence>
<comment type="similarity">
    <text evidence="1">Belongs to the carbohydrate kinase PfkB family.</text>
</comment>
<dbReference type="InterPro" id="IPR011611">
    <property type="entry name" value="PfkB_dom"/>
</dbReference>
<evidence type="ECO:0000256" key="1">
    <source>
        <dbReference type="ARBA" id="ARBA00010688"/>
    </source>
</evidence>